<keyword evidence="3" id="KW-1133">Transmembrane helix</keyword>
<keyword evidence="3" id="KW-0812">Transmembrane</keyword>
<feature type="region of interest" description="Disordered" evidence="2">
    <location>
        <begin position="374"/>
        <end position="393"/>
    </location>
</feature>
<dbReference type="Pfam" id="PF10935">
    <property type="entry name" value="DUF2637"/>
    <property type="match status" value="1"/>
</dbReference>
<accession>A0ABV0IH32</accession>
<comment type="caution">
    <text evidence="4">The sequence shown here is derived from an EMBL/GenBank/DDBJ whole genome shotgun (WGS) entry which is preliminary data.</text>
</comment>
<gene>
    <name evidence="4" type="ORF">ABDK96_03770</name>
</gene>
<protein>
    <submittedName>
        <fullName evidence="4">DUF2637 domain-containing protein</fullName>
    </submittedName>
</protein>
<dbReference type="InterPro" id="IPR021235">
    <property type="entry name" value="DUF2637"/>
</dbReference>
<dbReference type="RefSeq" id="WP_347919042.1">
    <property type="nucleotide sequence ID" value="NZ_JBDXMX010000001.1"/>
</dbReference>
<sequence>MSNDAQPLADAVDSAKSWAVERDSIAGLALASTGTLGGADAVDARKASSWLRDRATESTVPRRINPDDARFIRLVVAGVVVAGVVAFAISFTALYEVAGWLGLPPFMWWAVPVFIDLAILVYAASVLVHKARGERTLASWAALGTFTALSVFANAAHAWSYVQDHDQAWQGVVGAVIAGMVPVAIFVATEQLSRVAVEDPESRRAELKELARMEQARAEHERQLVQMGFEREKQERQMANERMVAKRAAELDRERHETEVAKIQARRSLEVRQSVRPSAEGPFPDTGRIGRHDGRPESPVPMAGQEPTKDGLHVVTAVSSAPTAVGSGDRSELDEVADFAARQIAVGAKVSAVMLAERFGISERTGRRRLKALREERPKVFSQPGSGSWRDEA</sequence>
<feature type="coiled-coil region" evidence="1">
    <location>
        <begin position="203"/>
        <end position="266"/>
    </location>
</feature>
<evidence type="ECO:0000256" key="1">
    <source>
        <dbReference type="SAM" id="Coils"/>
    </source>
</evidence>
<keyword evidence="3" id="KW-0472">Membrane</keyword>
<dbReference type="Proteomes" id="UP001484097">
    <property type="component" value="Unassembled WGS sequence"/>
</dbReference>
<dbReference type="EMBL" id="JBDXMX010000001">
    <property type="protein sequence ID" value="MEO9246792.1"/>
    <property type="molecule type" value="Genomic_DNA"/>
</dbReference>
<feature type="transmembrane region" description="Helical" evidence="3">
    <location>
        <begin position="106"/>
        <end position="128"/>
    </location>
</feature>
<evidence type="ECO:0000313" key="4">
    <source>
        <dbReference type="EMBL" id="MEO9246792.1"/>
    </source>
</evidence>
<proteinExistence type="predicted"/>
<reference evidence="4 5" key="1">
    <citation type="submission" date="2024-05" db="EMBL/GenBank/DDBJ databases">
        <authorList>
            <person name="Yi C."/>
        </authorList>
    </citation>
    <scope>NUCLEOTIDE SEQUENCE [LARGE SCALE GENOMIC DNA]</scope>
    <source>
        <strain evidence="4 5">XS13</strain>
    </source>
</reference>
<organism evidence="4 5">
    <name type="scientific">Citricoccus nitrophenolicus</name>
    <dbReference type="NCBI Taxonomy" id="863575"/>
    <lineage>
        <taxon>Bacteria</taxon>
        <taxon>Bacillati</taxon>
        <taxon>Actinomycetota</taxon>
        <taxon>Actinomycetes</taxon>
        <taxon>Micrococcales</taxon>
        <taxon>Micrococcaceae</taxon>
        <taxon>Citricoccus</taxon>
    </lineage>
</organism>
<feature type="region of interest" description="Disordered" evidence="2">
    <location>
        <begin position="271"/>
        <end position="308"/>
    </location>
</feature>
<evidence type="ECO:0000256" key="3">
    <source>
        <dbReference type="SAM" id="Phobius"/>
    </source>
</evidence>
<name>A0ABV0IH32_9MICC</name>
<feature type="transmembrane region" description="Helical" evidence="3">
    <location>
        <begin position="168"/>
        <end position="188"/>
    </location>
</feature>
<evidence type="ECO:0000256" key="2">
    <source>
        <dbReference type="SAM" id="MobiDB-lite"/>
    </source>
</evidence>
<keyword evidence="5" id="KW-1185">Reference proteome</keyword>
<feature type="transmembrane region" description="Helical" evidence="3">
    <location>
        <begin position="71"/>
        <end position="94"/>
    </location>
</feature>
<evidence type="ECO:0000313" key="5">
    <source>
        <dbReference type="Proteomes" id="UP001484097"/>
    </source>
</evidence>
<keyword evidence="1" id="KW-0175">Coiled coil</keyword>
<feature type="transmembrane region" description="Helical" evidence="3">
    <location>
        <begin position="140"/>
        <end position="162"/>
    </location>
</feature>